<dbReference type="Gene3D" id="3.50.50.60">
    <property type="entry name" value="FAD/NAD(P)-binding domain"/>
    <property type="match status" value="1"/>
</dbReference>
<evidence type="ECO:0000259" key="2">
    <source>
        <dbReference type="Pfam" id="PF01494"/>
    </source>
</evidence>
<keyword evidence="4" id="KW-1185">Reference proteome</keyword>
<dbReference type="GO" id="GO:0016491">
    <property type="term" value="F:oxidoreductase activity"/>
    <property type="evidence" value="ECO:0007669"/>
    <property type="project" value="UniProtKB-KW"/>
</dbReference>
<dbReference type="PANTHER" id="PTHR43476">
    <property type="entry name" value="3-(3-HYDROXY-PHENYL)PROPIONATE/3-HYDROXYCINNAMIC ACID HYDROXYLASE"/>
    <property type="match status" value="1"/>
</dbReference>
<sequence length="392" mass="44037">MKSIQTDVCIAGGGPAGMLLGLLLAKQGVNVLVLEMHKQFEREFRGEVLQTRFVQMMQQLGLWSELEQQTHVRLAAHDYYRGEERIARVEFADLNAEVPFAAWMPQPVLLGYLQEKAQAYPSFSMWFDAQVKELLQDDTGYNGVLVEHAGEQVEVRARVTIGADGRFSTIRRLGGFEYEYEHHESDYLWFICNMPSDWPASIRLVMTEQRNYILFPRYPDQLQAGIMLPKGQWKQITERGVDALREELRAATPALADFAETLSDFKPFHLLQARQHFVKEWAQDGLLLIGDAAHCALPAGAVGVSLAAATAILAAQVITEALAAGDVSKERLSRLQQQREAEVREIHQTQWRMGGRPPQPGSGKQPLPNFAAGLKKVFVMEKALPVQSGYTF</sequence>
<evidence type="ECO:0000256" key="1">
    <source>
        <dbReference type="ARBA" id="ARBA00023002"/>
    </source>
</evidence>
<accession>A0A1Y0IST0</accession>
<reference evidence="4" key="1">
    <citation type="submission" date="2017-05" db="EMBL/GenBank/DDBJ databases">
        <authorList>
            <person name="Sung H."/>
        </authorList>
    </citation>
    <scope>NUCLEOTIDE SEQUENCE [LARGE SCALE GENOMIC DNA]</scope>
    <source>
        <strain evidence="4">AR23208</strain>
    </source>
</reference>
<dbReference type="Proteomes" id="UP000195437">
    <property type="component" value="Chromosome"/>
</dbReference>
<organism evidence="3 4">
    <name type="scientific">Tumebacillus avium</name>
    <dbReference type="NCBI Taxonomy" id="1903704"/>
    <lineage>
        <taxon>Bacteria</taxon>
        <taxon>Bacillati</taxon>
        <taxon>Bacillota</taxon>
        <taxon>Bacilli</taxon>
        <taxon>Bacillales</taxon>
        <taxon>Alicyclobacillaceae</taxon>
        <taxon>Tumebacillus</taxon>
    </lineage>
</organism>
<dbReference type="Pfam" id="PF01494">
    <property type="entry name" value="FAD_binding_3"/>
    <property type="match status" value="1"/>
</dbReference>
<protein>
    <recommendedName>
        <fullName evidence="2">FAD-binding domain-containing protein</fullName>
    </recommendedName>
</protein>
<dbReference type="InterPro" id="IPR002938">
    <property type="entry name" value="FAD-bd"/>
</dbReference>
<gene>
    <name evidence="3" type="ORF">CBW65_23590</name>
</gene>
<proteinExistence type="predicted"/>
<evidence type="ECO:0000313" key="4">
    <source>
        <dbReference type="Proteomes" id="UP000195437"/>
    </source>
</evidence>
<dbReference type="GO" id="GO:0071949">
    <property type="term" value="F:FAD binding"/>
    <property type="evidence" value="ECO:0007669"/>
    <property type="project" value="InterPro"/>
</dbReference>
<dbReference type="EMBL" id="CP021434">
    <property type="protein sequence ID" value="ARU63668.1"/>
    <property type="molecule type" value="Genomic_DNA"/>
</dbReference>
<dbReference type="OrthoDB" id="9806565at2"/>
<dbReference type="PRINTS" id="PR00420">
    <property type="entry name" value="RNGMNOXGNASE"/>
</dbReference>
<dbReference type="AlphaFoldDB" id="A0A1Y0IST0"/>
<dbReference type="InterPro" id="IPR050631">
    <property type="entry name" value="PheA/TfdB_FAD_monoxygenase"/>
</dbReference>
<name>A0A1Y0IST0_9BACL</name>
<keyword evidence="1" id="KW-0560">Oxidoreductase</keyword>
<evidence type="ECO:0000313" key="3">
    <source>
        <dbReference type="EMBL" id="ARU63668.1"/>
    </source>
</evidence>
<dbReference type="PANTHER" id="PTHR43476:SF5">
    <property type="entry name" value="FAD-DEPENDENT MONOOXYGENASE"/>
    <property type="match status" value="1"/>
</dbReference>
<dbReference type="KEGG" id="tum:CBW65_23590"/>
<dbReference type="InterPro" id="IPR036188">
    <property type="entry name" value="FAD/NAD-bd_sf"/>
</dbReference>
<dbReference type="SUPFAM" id="SSF51905">
    <property type="entry name" value="FAD/NAD(P)-binding domain"/>
    <property type="match status" value="1"/>
</dbReference>
<dbReference type="RefSeq" id="WP_087459003.1">
    <property type="nucleotide sequence ID" value="NZ_CP021434.1"/>
</dbReference>
<feature type="domain" description="FAD-binding" evidence="2">
    <location>
        <begin position="5"/>
        <end position="346"/>
    </location>
</feature>